<name>A0AC34GPU1_9BILA</name>
<reference evidence="2" key="1">
    <citation type="submission" date="2022-11" db="UniProtKB">
        <authorList>
            <consortium name="WormBaseParasite"/>
        </authorList>
    </citation>
    <scope>IDENTIFICATION</scope>
</reference>
<sequence>MVNYKLYYFDIRGAGEVARMIFHYANVPFDDSRISQDNWPKLKPSTPTGKLPYLEVDGKALPESGAIFRFLARRYNLVSPDDWDNAQMESAVDYFKDFLMDIRPFFMVSMERAEGNKDELYKNTYLPAAEKVFGRLGEILSKSSSGFLANSGLTWGDFLLSETTLTLQTMDPEFSTRFPYMVEHQKKVYAVPQLQEYLKNRKPSVV</sequence>
<dbReference type="Proteomes" id="UP000887579">
    <property type="component" value="Unplaced"/>
</dbReference>
<protein>
    <submittedName>
        <fullName evidence="2">Glutathione S-transferase</fullName>
    </submittedName>
</protein>
<evidence type="ECO:0000313" key="2">
    <source>
        <dbReference type="WBParaSite" id="ES5_v2.g6350.t1"/>
    </source>
</evidence>
<evidence type="ECO:0000313" key="1">
    <source>
        <dbReference type="Proteomes" id="UP000887579"/>
    </source>
</evidence>
<organism evidence="1 2">
    <name type="scientific">Panagrolaimus sp. ES5</name>
    <dbReference type="NCBI Taxonomy" id="591445"/>
    <lineage>
        <taxon>Eukaryota</taxon>
        <taxon>Metazoa</taxon>
        <taxon>Ecdysozoa</taxon>
        <taxon>Nematoda</taxon>
        <taxon>Chromadorea</taxon>
        <taxon>Rhabditida</taxon>
        <taxon>Tylenchina</taxon>
        <taxon>Panagrolaimomorpha</taxon>
        <taxon>Panagrolaimoidea</taxon>
        <taxon>Panagrolaimidae</taxon>
        <taxon>Panagrolaimus</taxon>
    </lineage>
</organism>
<proteinExistence type="predicted"/>
<dbReference type="WBParaSite" id="ES5_v2.g6350.t1">
    <property type="protein sequence ID" value="ES5_v2.g6350.t1"/>
    <property type="gene ID" value="ES5_v2.g6350"/>
</dbReference>
<accession>A0AC34GPU1</accession>